<proteinExistence type="predicted"/>
<evidence type="ECO:0000313" key="1">
    <source>
        <dbReference type="EMBL" id="MVN75477.1"/>
    </source>
</evidence>
<comment type="caution">
    <text evidence="1">The sequence shown here is derived from an EMBL/GenBank/DDBJ whole genome shotgun (WGS) entry which is preliminary data.</text>
</comment>
<sequence length="206" mass="23132">MLTPSAPSLADFASFYLYGLTNNPYQQSTDLKKFGQLYNLVVGEHGGVGLSSSFHPYQLVNQAGITVWYTAYAQLYAQPNRAALFEAMTDEQARFVVAPPASFSEFHVWPDTRLTSVENPVFSHYIPFVLPFLVRKGPAALRWDAEFAVADGDPARLQPYLEAVTEAIRFVQPAPAFVLGFGEFDEQKPEHLIEQFMRVRPTLLTH</sequence>
<gene>
    <name evidence="1" type="ORF">GO988_03985</name>
</gene>
<dbReference type="AlphaFoldDB" id="A0A7K1TAP1"/>
<evidence type="ECO:0000313" key="2">
    <source>
        <dbReference type="Proteomes" id="UP000441336"/>
    </source>
</evidence>
<dbReference type="EMBL" id="WQKZ01000001">
    <property type="protein sequence ID" value="MVN75477.1"/>
    <property type="molecule type" value="Genomic_DNA"/>
</dbReference>
<keyword evidence="2" id="KW-1185">Reference proteome</keyword>
<dbReference type="RefSeq" id="WP_157562212.1">
    <property type="nucleotide sequence ID" value="NZ_WQKZ01000001.1"/>
</dbReference>
<dbReference type="Proteomes" id="UP000441336">
    <property type="component" value="Unassembled WGS sequence"/>
</dbReference>
<protein>
    <submittedName>
        <fullName evidence="1">Uncharacterized protein</fullName>
    </submittedName>
</protein>
<organism evidence="1 2">
    <name type="scientific">Hymenobacter ginkgonis</name>
    <dbReference type="NCBI Taxonomy" id="2682976"/>
    <lineage>
        <taxon>Bacteria</taxon>
        <taxon>Pseudomonadati</taxon>
        <taxon>Bacteroidota</taxon>
        <taxon>Cytophagia</taxon>
        <taxon>Cytophagales</taxon>
        <taxon>Hymenobacteraceae</taxon>
        <taxon>Hymenobacter</taxon>
    </lineage>
</organism>
<name>A0A7K1TAP1_9BACT</name>
<reference evidence="1 2" key="1">
    <citation type="submission" date="2019-12" db="EMBL/GenBank/DDBJ databases">
        <title>Hymenobacter sp. HMF4947 Genome sequencing and assembly.</title>
        <authorList>
            <person name="Kang H."/>
            <person name="Cha I."/>
            <person name="Kim H."/>
            <person name="Joh K."/>
        </authorList>
    </citation>
    <scope>NUCLEOTIDE SEQUENCE [LARGE SCALE GENOMIC DNA]</scope>
    <source>
        <strain evidence="1 2">HMF4947</strain>
    </source>
</reference>
<accession>A0A7K1TAP1</accession>